<reference evidence="2" key="1">
    <citation type="journal article" date="2015" name="Proc. Natl. Acad. Sci. U.S.A.">
        <title>Genome sequence of the Asian Tiger mosquito, Aedes albopictus, reveals insights into its biology, genetics, and evolution.</title>
        <authorList>
            <person name="Chen X.G."/>
            <person name="Jiang X."/>
            <person name="Gu J."/>
            <person name="Xu M."/>
            <person name="Wu Y."/>
            <person name="Deng Y."/>
            <person name="Zhang C."/>
            <person name="Bonizzoni M."/>
            <person name="Dermauw W."/>
            <person name="Vontas J."/>
            <person name="Armbruster P."/>
            <person name="Huang X."/>
            <person name="Yang Y."/>
            <person name="Zhang H."/>
            <person name="He W."/>
            <person name="Peng H."/>
            <person name="Liu Y."/>
            <person name="Wu K."/>
            <person name="Chen J."/>
            <person name="Lirakis M."/>
            <person name="Topalis P."/>
            <person name="Van Leeuwen T."/>
            <person name="Hall A.B."/>
            <person name="Jiang X."/>
            <person name="Thorpe C."/>
            <person name="Mueller R.L."/>
            <person name="Sun C."/>
            <person name="Waterhouse R.M."/>
            <person name="Yan G."/>
            <person name="Tu Z.J."/>
            <person name="Fang X."/>
            <person name="James A.A."/>
        </authorList>
    </citation>
    <scope>NUCLEOTIDE SEQUENCE [LARGE SCALE GENOMIC DNA]</scope>
    <source>
        <strain evidence="2">Foshan</strain>
    </source>
</reference>
<dbReference type="RefSeq" id="XP_062704270.1">
    <property type="nucleotide sequence ID" value="XM_062848286.1"/>
</dbReference>
<dbReference type="Proteomes" id="UP000069940">
    <property type="component" value="Unassembled WGS sequence"/>
</dbReference>
<dbReference type="GeneID" id="134286641"/>
<sequence length="367" mass="41489">MSNADSVTGSLGSGDGNEISDILYIQESKNICDFKKHFTNSNSFQLKTIHASLHSDNESDNDKDNGGKFQFSGTVYLKNFKNQKSFDRCGEVAVASDEVDDVMQKLWNYCIQFLHRALLFLGAAADVEEISWDEDQPVFENRNNFMVFHDKSSKRNTLPTKVDGKTLQGWLNKEVWIVLYKFSDRVTTLAKWHAVESQLLRPLEKDRAGAESIVSINKLKDDLKATHCKYLCGDDVNWGCWASWISSQPQDKREELINQTPPQHLISLFSSVPVHSDTLLAKARLDLNVATKINNAYSRILNDLRADHEQLLNVASLMAGRISLLEEKQKEYGDMLSAMTRSVAVTENRYSAELAQSVTDCLDVDHK</sequence>
<evidence type="ECO:0000313" key="2">
    <source>
        <dbReference type="Proteomes" id="UP000069940"/>
    </source>
</evidence>
<organism evidence="1 2">
    <name type="scientific">Aedes albopictus</name>
    <name type="common">Asian tiger mosquito</name>
    <name type="synonym">Stegomyia albopicta</name>
    <dbReference type="NCBI Taxonomy" id="7160"/>
    <lineage>
        <taxon>Eukaryota</taxon>
        <taxon>Metazoa</taxon>
        <taxon>Ecdysozoa</taxon>
        <taxon>Arthropoda</taxon>
        <taxon>Hexapoda</taxon>
        <taxon>Insecta</taxon>
        <taxon>Pterygota</taxon>
        <taxon>Neoptera</taxon>
        <taxon>Endopterygota</taxon>
        <taxon>Diptera</taxon>
        <taxon>Nematocera</taxon>
        <taxon>Culicoidea</taxon>
        <taxon>Culicidae</taxon>
        <taxon>Culicinae</taxon>
        <taxon>Aedini</taxon>
        <taxon>Aedes</taxon>
        <taxon>Stegomyia</taxon>
    </lineage>
</organism>
<accession>A0ABM1XML2</accession>
<keyword evidence="2" id="KW-1185">Reference proteome</keyword>
<dbReference type="EnsemblMetazoa" id="AALFPA23_001024.R38454">
    <property type="protein sequence ID" value="AALFPA23_001024.P38454"/>
    <property type="gene ID" value="AALFPA23_001024"/>
</dbReference>
<name>A0ABM1XML2_AEDAL</name>
<proteinExistence type="predicted"/>
<protein>
    <submittedName>
        <fullName evidence="1">Uncharacterized protein</fullName>
    </submittedName>
</protein>
<reference evidence="1" key="2">
    <citation type="submission" date="2025-05" db="UniProtKB">
        <authorList>
            <consortium name="EnsemblMetazoa"/>
        </authorList>
    </citation>
    <scope>IDENTIFICATION</scope>
    <source>
        <strain evidence="1">Foshan</strain>
    </source>
</reference>
<evidence type="ECO:0000313" key="1">
    <source>
        <dbReference type="EnsemblMetazoa" id="AALFPA23_001024.P38454"/>
    </source>
</evidence>